<dbReference type="InterPro" id="IPR027370">
    <property type="entry name" value="Znf-RING_euk"/>
</dbReference>
<dbReference type="InterPro" id="IPR017907">
    <property type="entry name" value="Znf_RING_CS"/>
</dbReference>
<keyword evidence="8" id="KW-1185">Reference proteome</keyword>
<accession>A0AAD6FWQ1</accession>
<dbReference type="Pfam" id="PF13445">
    <property type="entry name" value="zf-RING_UBOX"/>
    <property type="match status" value="1"/>
</dbReference>
<keyword evidence="1" id="KW-0479">Metal-binding</keyword>
<dbReference type="PROSITE" id="PS50089">
    <property type="entry name" value="ZF_RING_2"/>
    <property type="match status" value="1"/>
</dbReference>
<dbReference type="Gene3D" id="3.30.40.10">
    <property type="entry name" value="Zinc/RING finger domain, C3HC4 (zinc finger)"/>
    <property type="match status" value="1"/>
</dbReference>
<dbReference type="GO" id="GO:0008270">
    <property type="term" value="F:zinc ion binding"/>
    <property type="evidence" value="ECO:0007669"/>
    <property type="project" value="UniProtKB-KW"/>
</dbReference>
<dbReference type="InterPro" id="IPR001841">
    <property type="entry name" value="Znf_RING"/>
</dbReference>
<gene>
    <name evidence="7" type="ORF">N7458_012162</name>
</gene>
<evidence type="ECO:0000256" key="4">
    <source>
        <dbReference type="PROSITE-ProRule" id="PRU00175"/>
    </source>
</evidence>
<dbReference type="SUPFAM" id="SSF57850">
    <property type="entry name" value="RING/U-box"/>
    <property type="match status" value="1"/>
</dbReference>
<proteinExistence type="predicted"/>
<evidence type="ECO:0000256" key="5">
    <source>
        <dbReference type="SAM" id="MobiDB-lite"/>
    </source>
</evidence>
<feature type="domain" description="RING-type" evidence="6">
    <location>
        <begin position="121"/>
        <end position="171"/>
    </location>
</feature>
<reference evidence="7" key="2">
    <citation type="journal article" date="2023" name="IMA Fungus">
        <title>Comparative genomic study of the Penicillium genus elucidates a diverse pangenome and 15 lateral gene transfer events.</title>
        <authorList>
            <person name="Petersen C."/>
            <person name="Sorensen T."/>
            <person name="Nielsen M.R."/>
            <person name="Sondergaard T.E."/>
            <person name="Sorensen J.L."/>
            <person name="Fitzpatrick D.A."/>
            <person name="Frisvad J.C."/>
            <person name="Nielsen K.L."/>
        </authorList>
    </citation>
    <scope>NUCLEOTIDE SEQUENCE</scope>
    <source>
        <strain evidence="7">IBT 16125</strain>
    </source>
</reference>
<feature type="compositionally biased region" description="Low complexity" evidence="5">
    <location>
        <begin position="26"/>
        <end position="48"/>
    </location>
</feature>
<feature type="compositionally biased region" description="Polar residues" evidence="5">
    <location>
        <begin position="65"/>
        <end position="74"/>
    </location>
</feature>
<dbReference type="InterPro" id="IPR013083">
    <property type="entry name" value="Znf_RING/FYVE/PHD"/>
</dbReference>
<feature type="region of interest" description="Disordered" evidence="5">
    <location>
        <begin position="1"/>
        <end position="74"/>
    </location>
</feature>
<organism evidence="7 8">
    <name type="scientific">Penicillium daleae</name>
    <dbReference type="NCBI Taxonomy" id="63821"/>
    <lineage>
        <taxon>Eukaryota</taxon>
        <taxon>Fungi</taxon>
        <taxon>Dikarya</taxon>
        <taxon>Ascomycota</taxon>
        <taxon>Pezizomycotina</taxon>
        <taxon>Eurotiomycetes</taxon>
        <taxon>Eurotiomycetidae</taxon>
        <taxon>Eurotiales</taxon>
        <taxon>Aspergillaceae</taxon>
        <taxon>Penicillium</taxon>
    </lineage>
</organism>
<dbReference type="Proteomes" id="UP001213681">
    <property type="component" value="Unassembled WGS sequence"/>
</dbReference>
<keyword evidence="2 4" id="KW-0863">Zinc-finger</keyword>
<protein>
    <recommendedName>
        <fullName evidence="6">RING-type domain-containing protein</fullName>
    </recommendedName>
</protein>
<dbReference type="PANTHER" id="PTHR23041:SF78">
    <property type="entry name" value="E3 UBIQUITIN-PROTEIN LIGASE RNF4"/>
    <property type="match status" value="1"/>
</dbReference>
<dbReference type="InterPro" id="IPR047134">
    <property type="entry name" value="RNF4"/>
</dbReference>
<name>A0AAD6FWQ1_9EURO</name>
<dbReference type="SMART" id="SM00184">
    <property type="entry name" value="RING"/>
    <property type="match status" value="1"/>
</dbReference>
<dbReference type="PANTHER" id="PTHR23041">
    <property type="entry name" value="RING FINGER DOMAIN-CONTAINING"/>
    <property type="match status" value="1"/>
</dbReference>
<reference evidence="7" key="1">
    <citation type="submission" date="2022-12" db="EMBL/GenBank/DDBJ databases">
        <authorList>
            <person name="Petersen C."/>
        </authorList>
    </citation>
    <scope>NUCLEOTIDE SEQUENCE</scope>
    <source>
        <strain evidence="7">IBT 16125</strain>
    </source>
</reference>
<evidence type="ECO:0000256" key="1">
    <source>
        <dbReference type="ARBA" id="ARBA00022723"/>
    </source>
</evidence>
<evidence type="ECO:0000313" key="7">
    <source>
        <dbReference type="EMBL" id="KAJ5433006.1"/>
    </source>
</evidence>
<comment type="caution">
    <text evidence="7">The sequence shown here is derived from an EMBL/GenBank/DDBJ whole genome shotgun (WGS) entry which is preliminary data.</text>
</comment>
<evidence type="ECO:0000313" key="8">
    <source>
        <dbReference type="Proteomes" id="UP001213681"/>
    </source>
</evidence>
<dbReference type="AlphaFoldDB" id="A0AAD6FWQ1"/>
<dbReference type="PROSITE" id="PS00518">
    <property type="entry name" value="ZF_RING_1"/>
    <property type="match status" value="1"/>
</dbReference>
<dbReference type="EMBL" id="JAPVEA010000009">
    <property type="protein sequence ID" value="KAJ5433006.1"/>
    <property type="molecule type" value="Genomic_DNA"/>
</dbReference>
<evidence type="ECO:0000256" key="3">
    <source>
        <dbReference type="ARBA" id="ARBA00022833"/>
    </source>
</evidence>
<dbReference type="GeneID" id="81605787"/>
<evidence type="ECO:0000256" key="2">
    <source>
        <dbReference type="ARBA" id="ARBA00022771"/>
    </source>
</evidence>
<keyword evidence="3" id="KW-0862">Zinc</keyword>
<sequence>MSRRVSIVDLTSARVHPSPRRFREVSSTPSVSPIASSSSSSPDPHSMPRGTKRKRRHNEGGPHSSAPSNRPQSPIESIDLTEVEGSSALAKALAKQREDAVKAQSTDEADKARSMLIAYQCPVCMDNLEDATSTSCGHLFCHKCIVEYLQSIDDQCTEQGKQTKGTCPVCRKTITRNESSGPRRSLIPLKLKVITKKRGVVSPNKA</sequence>
<dbReference type="RefSeq" id="XP_056760298.1">
    <property type="nucleotide sequence ID" value="XM_056915544.1"/>
</dbReference>
<evidence type="ECO:0000259" key="6">
    <source>
        <dbReference type="PROSITE" id="PS50089"/>
    </source>
</evidence>